<feature type="transmembrane region" description="Helical" evidence="7">
    <location>
        <begin position="40"/>
        <end position="64"/>
    </location>
</feature>
<dbReference type="PANTHER" id="PTHR43124:SF3">
    <property type="entry name" value="CHLORAMPHENICOL EFFLUX PUMP RV0191"/>
    <property type="match status" value="1"/>
</dbReference>
<comment type="subcellular location">
    <subcellularLocation>
        <location evidence="1">Cell membrane</location>
        <topology evidence="1">Multi-pass membrane protein</topology>
    </subcellularLocation>
</comment>
<reference evidence="10" key="1">
    <citation type="journal article" date="2019" name="Int. J. Syst. Evol. Microbiol.">
        <title>The Global Catalogue of Microorganisms (GCM) 10K type strain sequencing project: providing services to taxonomists for standard genome sequencing and annotation.</title>
        <authorList>
            <consortium name="The Broad Institute Genomics Platform"/>
            <consortium name="The Broad Institute Genome Sequencing Center for Infectious Disease"/>
            <person name="Wu L."/>
            <person name="Ma J."/>
        </authorList>
    </citation>
    <scope>NUCLEOTIDE SEQUENCE [LARGE SCALE GENOMIC DNA]</scope>
    <source>
        <strain evidence="10">CCM 8905</strain>
    </source>
</reference>
<dbReference type="Proteomes" id="UP001596254">
    <property type="component" value="Unassembled WGS sequence"/>
</dbReference>
<organism evidence="9 10">
    <name type="scientific">Levilactobacillus tongjiangensis</name>
    <dbReference type="NCBI Taxonomy" id="2486023"/>
    <lineage>
        <taxon>Bacteria</taxon>
        <taxon>Bacillati</taxon>
        <taxon>Bacillota</taxon>
        <taxon>Bacilli</taxon>
        <taxon>Lactobacillales</taxon>
        <taxon>Lactobacillaceae</taxon>
        <taxon>Levilactobacillus</taxon>
    </lineage>
</organism>
<feature type="domain" description="Major facilitator superfamily (MFS) profile" evidence="8">
    <location>
        <begin position="7"/>
        <end position="389"/>
    </location>
</feature>
<evidence type="ECO:0000256" key="7">
    <source>
        <dbReference type="SAM" id="Phobius"/>
    </source>
</evidence>
<evidence type="ECO:0000259" key="8">
    <source>
        <dbReference type="PROSITE" id="PS50850"/>
    </source>
</evidence>
<dbReference type="InterPro" id="IPR050189">
    <property type="entry name" value="MFS_Efflux_Transporters"/>
</dbReference>
<feature type="transmembrane region" description="Helical" evidence="7">
    <location>
        <begin position="361"/>
        <end position="380"/>
    </location>
</feature>
<feature type="transmembrane region" description="Helical" evidence="7">
    <location>
        <begin position="298"/>
        <end position="317"/>
    </location>
</feature>
<proteinExistence type="predicted"/>
<keyword evidence="10" id="KW-1185">Reference proteome</keyword>
<evidence type="ECO:0000256" key="4">
    <source>
        <dbReference type="ARBA" id="ARBA00022692"/>
    </source>
</evidence>
<dbReference type="PANTHER" id="PTHR43124">
    <property type="entry name" value="PURINE EFFLUX PUMP PBUE"/>
    <property type="match status" value="1"/>
</dbReference>
<dbReference type="PROSITE" id="PS51257">
    <property type="entry name" value="PROKAR_LIPOPROTEIN"/>
    <property type="match status" value="1"/>
</dbReference>
<evidence type="ECO:0000256" key="3">
    <source>
        <dbReference type="ARBA" id="ARBA00022475"/>
    </source>
</evidence>
<feature type="transmembrane region" description="Helical" evidence="7">
    <location>
        <begin position="96"/>
        <end position="119"/>
    </location>
</feature>
<dbReference type="EMBL" id="JBHSSK010000015">
    <property type="protein sequence ID" value="MFC6206873.1"/>
    <property type="molecule type" value="Genomic_DNA"/>
</dbReference>
<evidence type="ECO:0000256" key="5">
    <source>
        <dbReference type="ARBA" id="ARBA00022989"/>
    </source>
</evidence>
<dbReference type="CDD" id="cd17324">
    <property type="entry name" value="MFS_NepI_like"/>
    <property type="match status" value="1"/>
</dbReference>
<dbReference type="InterPro" id="IPR020846">
    <property type="entry name" value="MFS_dom"/>
</dbReference>
<evidence type="ECO:0000256" key="1">
    <source>
        <dbReference type="ARBA" id="ARBA00004651"/>
    </source>
</evidence>
<keyword evidence="3" id="KW-1003">Cell membrane</keyword>
<evidence type="ECO:0000313" key="10">
    <source>
        <dbReference type="Proteomes" id="UP001596254"/>
    </source>
</evidence>
<feature type="transmembrane region" description="Helical" evidence="7">
    <location>
        <begin position="273"/>
        <end position="292"/>
    </location>
</feature>
<dbReference type="PROSITE" id="PS50850">
    <property type="entry name" value="MFS"/>
    <property type="match status" value="1"/>
</dbReference>
<evidence type="ECO:0000313" key="9">
    <source>
        <dbReference type="EMBL" id="MFC6206873.1"/>
    </source>
</evidence>
<keyword evidence="4 7" id="KW-0812">Transmembrane</keyword>
<keyword evidence="2" id="KW-0813">Transport</keyword>
<feature type="transmembrane region" description="Helical" evidence="7">
    <location>
        <begin position="329"/>
        <end position="349"/>
    </location>
</feature>
<dbReference type="InterPro" id="IPR036259">
    <property type="entry name" value="MFS_trans_sf"/>
</dbReference>
<dbReference type="Gene3D" id="1.20.1250.20">
    <property type="entry name" value="MFS general substrate transporter like domains"/>
    <property type="match status" value="1"/>
</dbReference>
<comment type="caution">
    <text evidence="9">The sequence shown here is derived from an EMBL/GenBank/DDBJ whole genome shotgun (WGS) entry which is preliminary data.</text>
</comment>
<gene>
    <name evidence="9" type="ORF">ACFP1G_05190</name>
</gene>
<evidence type="ECO:0000256" key="2">
    <source>
        <dbReference type="ARBA" id="ARBA00022448"/>
    </source>
</evidence>
<feature type="transmembrane region" description="Helical" evidence="7">
    <location>
        <begin position="71"/>
        <end position="90"/>
    </location>
</feature>
<feature type="transmembrane region" description="Helical" evidence="7">
    <location>
        <begin position="131"/>
        <end position="156"/>
    </location>
</feature>
<feature type="transmembrane region" description="Helical" evidence="7">
    <location>
        <begin position="202"/>
        <end position="222"/>
    </location>
</feature>
<name>A0ABW1SRX7_9LACO</name>
<dbReference type="Pfam" id="PF07690">
    <property type="entry name" value="MFS_1"/>
    <property type="match status" value="1"/>
</dbReference>
<keyword evidence="6 7" id="KW-0472">Membrane</keyword>
<dbReference type="SUPFAM" id="SSF103473">
    <property type="entry name" value="MFS general substrate transporter"/>
    <property type="match status" value="1"/>
</dbReference>
<evidence type="ECO:0000256" key="6">
    <source>
        <dbReference type="ARBA" id="ARBA00023136"/>
    </source>
</evidence>
<dbReference type="InterPro" id="IPR011701">
    <property type="entry name" value="MFS"/>
</dbReference>
<protein>
    <submittedName>
        <fullName evidence="9">MFS transporter</fullName>
    </submittedName>
</protein>
<keyword evidence="5 7" id="KW-1133">Transmembrane helix</keyword>
<feature type="transmembrane region" description="Helical" evidence="7">
    <location>
        <begin position="242"/>
        <end position="261"/>
    </location>
</feature>
<sequence length="389" mass="41931">MTKYRWQATAFVLVSFMLGCNEFIVVGVLSDIASSLKVTVATVGLLVTLFATVFAISTPIITILTSRFNRYRVFMTLMIVFLIGNTWSGFATSFTMLLISRMMTAVVAGSLESLVIAFANDVAPRGKRAVLISWISAGFSIASVIGVPVGTAISTATSWHDAFHLISLLSLLTCLVLAWLLPKHVQQVPGTIKEQLVLLTDARIYWGVTLITLSAGTLYAYYTYIRPLLTTGMGFSTQTLNWLLFALGIMSIFGNRLSGTLADNNGLKWMPHIYLVTLVLLLLMPLTLSQAVVGFGVFLALTLLLTLLGSPLQILFLDVAEADYPQAKVLASSLNAIFYNVGISLGSAAGSLTLARGSLQHLGPTAAIFAGASMIVALVLNHTIVKRRK</sequence>
<feature type="transmembrane region" description="Helical" evidence="7">
    <location>
        <begin position="162"/>
        <end position="181"/>
    </location>
</feature>
<accession>A0ABW1SRX7</accession>
<dbReference type="RefSeq" id="WP_125694846.1">
    <property type="nucleotide sequence ID" value="NZ_JBHSSK010000015.1"/>
</dbReference>